<dbReference type="Gene3D" id="1.25.40.10">
    <property type="entry name" value="Tetratricopeptide repeat domain"/>
    <property type="match status" value="2"/>
</dbReference>
<dbReference type="KEGG" id="rpod:E0E05_14605"/>
<keyword evidence="3" id="KW-1185">Reference proteome</keyword>
<protein>
    <submittedName>
        <fullName evidence="2">Sel1 repeat family protein</fullName>
    </submittedName>
</protein>
<dbReference type="PANTHER" id="PTHR11102:SF160">
    <property type="entry name" value="ERAD-ASSOCIATED E3 UBIQUITIN-PROTEIN LIGASE COMPONENT HRD3"/>
    <property type="match status" value="1"/>
</dbReference>
<gene>
    <name evidence="2" type="ORF">E0E05_14605</name>
</gene>
<dbReference type="PANTHER" id="PTHR11102">
    <property type="entry name" value="SEL-1-LIKE PROTEIN"/>
    <property type="match status" value="1"/>
</dbReference>
<organism evidence="2 3">
    <name type="scientific">Roseitalea porphyridii</name>
    <dbReference type="NCBI Taxonomy" id="1852022"/>
    <lineage>
        <taxon>Bacteria</taxon>
        <taxon>Pseudomonadati</taxon>
        <taxon>Pseudomonadota</taxon>
        <taxon>Alphaproteobacteria</taxon>
        <taxon>Hyphomicrobiales</taxon>
        <taxon>Ahrensiaceae</taxon>
        <taxon>Roseitalea</taxon>
    </lineage>
</organism>
<accession>A0A4P6V7V2</accession>
<dbReference type="OrthoDB" id="9816559at2"/>
<feature type="region of interest" description="Disordered" evidence="1">
    <location>
        <begin position="1"/>
        <end position="29"/>
    </location>
</feature>
<dbReference type="Pfam" id="PF08238">
    <property type="entry name" value="Sel1"/>
    <property type="match status" value="6"/>
</dbReference>
<evidence type="ECO:0000256" key="1">
    <source>
        <dbReference type="SAM" id="MobiDB-lite"/>
    </source>
</evidence>
<reference evidence="2 3" key="1">
    <citation type="journal article" date="2017" name="Int. J. Syst. Evol. Microbiol.">
        <title>Roseitalea porphyridii gen. nov., sp. nov., isolated from a red alga, and reclassification of Hoeflea suaedae Chung et al. 2013 as Pseudohoeflea suaedae gen. nov., comb. nov.</title>
        <authorList>
            <person name="Hyeon J.W."/>
            <person name="Jeong S.E."/>
            <person name="Baek K."/>
            <person name="Jeon C.O."/>
        </authorList>
    </citation>
    <scope>NUCLEOTIDE SEQUENCE [LARGE SCALE GENOMIC DNA]</scope>
    <source>
        <strain evidence="2 3">MA7-20</strain>
    </source>
</reference>
<sequence>MPHGARAQDATQRFVTEDGEAPTDGRLRPVLPAPSRFGAPEADSAYGAFQRGLFLTARNLALPRAEDGDAAAQTLLGEIYSRGLGVATDFDEALKWYRKAAEQDVPEAQLQVALALLRDDPDSVEGRELMEAAADAGHGKAMFNHAQILLTDRPGTSGQRDAFDYFRGAAEAGIADAQFAVAQYYQQGTPPVFYDDTEARKWLQRAARQGFDSAQYELALYYLEGVGGERDFDQGFLWMARAAHAGNVGAQAELAKLLWSGIGIEPDDTQAAAWYVVARRAGLRDPVLEDFWLGLSAETQQEAISRANGLQRR</sequence>
<name>A0A4P6V7V2_9HYPH</name>
<evidence type="ECO:0000313" key="2">
    <source>
        <dbReference type="EMBL" id="QBK32420.1"/>
    </source>
</evidence>
<evidence type="ECO:0000313" key="3">
    <source>
        <dbReference type="Proteomes" id="UP000293719"/>
    </source>
</evidence>
<dbReference type="InterPro" id="IPR050767">
    <property type="entry name" value="Sel1_AlgK"/>
</dbReference>
<dbReference type="SMART" id="SM00671">
    <property type="entry name" value="SEL1"/>
    <property type="match status" value="6"/>
</dbReference>
<dbReference type="EMBL" id="CP036532">
    <property type="protein sequence ID" value="QBK32420.1"/>
    <property type="molecule type" value="Genomic_DNA"/>
</dbReference>
<proteinExistence type="predicted"/>
<dbReference type="InterPro" id="IPR011990">
    <property type="entry name" value="TPR-like_helical_dom_sf"/>
</dbReference>
<dbReference type="SUPFAM" id="SSF81901">
    <property type="entry name" value="HCP-like"/>
    <property type="match status" value="2"/>
</dbReference>
<dbReference type="InterPro" id="IPR006597">
    <property type="entry name" value="Sel1-like"/>
</dbReference>
<dbReference type="AlphaFoldDB" id="A0A4P6V7V2"/>
<dbReference type="Proteomes" id="UP000293719">
    <property type="component" value="Chromosome"/>
</dbReference>